<sequence length="344" mass="36884">MDLRELDGRRVLVTGGTGFVGRHLVRTLAEGSDAAIRLLVRSAMTPEDLPAAVRGRAGLVRSDLGEPEGLAAACTGADIVLHAAAVMPGQPGARLSLEDYRRVNVTGTLTLALLAAEAGARRFVFVSSTAAMGAPPVPEVDETTPCRPTSPYEVTKRAAEEGLLELGQRTGLEVVIVRPCLIAGEGQRGGVLLKLFRLCRKGMFPVFGGRLDVQKPLVDVEDVAQALLLAAIRGRAGEIYLVTSGVRHTLREMLEIAGSLVGNPRPWRDIPLPLARAAAFLTTPVAKAVGIEPPLSPERLDLFMADRAIDIGKARRELGYAPHYRDLRSMLARTYAWYGMSGQL</sequence>
<feature type="domain" description="Ketoreductase" evidence="1">
    <location>
        <begin position="9"/>
        <end position="185"/>
    </location>
</feature>
<dbReference type="PANTHER" id="PTHR48079">
    <property type="entry name" value="PROTEIN YEEZ"/>
    <property type="match status" value="1"/>
</dbReference>
<proteinExistence type="predicted"/>
<accession>A0ABU8XSH2</accession>
<evidence type="ECO:0000313" key="2">
    <source>
        <dbReference type="EMBL" id="MEK0084156.1"/>
    </source>
</evidence>
<evidence type="ECO:0000259" key="1">
    <source>
        <dbReference type="SMART" id="SM00822"/>
    </source>
</evidence>
<dbReference type="RefSeq" id="WP_418160003.1">
    <property type="nucleotide sequence ID" value="NZ_JBBLZC010000012.1"/>
</dbReference>
<protein>
    <submittedName>
        <fullName evidence="2">NAD-dependent epimerase/dehydratase family protein</fullName>
    </submittedName>
</protein>
<keyword evidence="3" id="KW-1185">Reference proteome</keyword>
<dbReference type="Gene3D" id="3.40.50.720">
    <property type="entry name" value="NAD(P)-binding Rossmann-like Domain"/>
    <property type="match status" value="1"/>
</dbReference>
<dbReference type="SUPFAM" id="SSF51735">
    <property type="entry name" value="NAD(P)-binding Rossmann-fold domains"/>
    <property type="match status" value="1"/>
</dbReference>
<dbReference type="Pfam" id="PF01370">
    <property type="entry name" value="Epimerase"/>
    <property type="match status" value="1"/>
</dbReference>
<comment type="caution">
    <text evidence="2">The sequence shown here is derived from an EMBL/GenBank/DDBJ whole genome shotgun (WGS) entry which is preliminary data.</text>
</comment>
<reference evidence="2 3" key="1">
    <citation type="submission" date="2024-01" db="EMBL/GenBank/DDBJ databases">
        <title>Multi-omics insights into the function and evolution of sodium benzoate biodegradation pathways in Benzoatithermus flavus gen. nov., sp. nov. from hot spring.</title>
        <authorList>
            <person name="Hu C.-J."/>
            <person name="Li W.-J."/>
        </authorList>
    </citation>
    <scope>NUCLEOTIDE SEQUENCE [LARGE SCALE GENOMIC DNA]</scope>
    <source>
        <strain evidence="2 3">SYSU G07066</strain>
    </source>
</reference>
<gene>
    <name evidence="2" type="ORF">U1T56_13405</name>
</gene>
<dbReference type="PANTHER" id="PTHR48079:SF6">
    <property type="entry name" value="NAD(P)-BINDING DOMAIN-CONTAINING PROTEIN-RELATED"/>
    <property type="match status" value="1"/>
</dbReference>
<dbReference type="InterPro" id="IPR001509">
    <property type="entry name" value="Epimerase_deHydtase"/>
</dbReference>
<name>A0ABU8XSH2_9PROT</name>
<dbReference type="EMBL" id="JBBLZC010000012">
    <property type="protein sequence ID" value="MEK0084156.1"/>
    <property type="molecule type" value="Genomic_DNA"/>
</dbReference>
<dbReference type="InterPro" id="IPR051783">
    <property type="entry name" value="NAD(P)-dependent_oxidoreduct"/>
</dbReference>
<dbReference type="InterPro" id="IPR036291">
    <property type="entry name" value="NAD(P)-bd_dom_sf"/>
</dbReference>
<dbReference type="Proteomes" id="UP001375743">
    <property type="component" value="Unassembled WGS sequence"/>
</dbReference>
<dbReference type="SMART" id="SM00822">
    <property type="entry name" value="PKS_KR"/>
    <property type="match status" value="1"/>
</dbReference>
<dbReference type="InterPro" id="IPR057326">
    <property type="entry name" value="KR_dom"/>
</dbReference>
<organism evidence="2 3">
    <name type="scientific">Benzoatithermus flavus</name>
    <dbReference type="NCBI Taxonomy" id="3108223"/>
    <lineage>
        <taxon>Bacteria</taxon>
        <taxon>Pseudomonadati</taxon>
        <taxon>Pseudomonadota</taxon>
        <taxon>Alphaproteobacteria</taxon>
        <taxon>Geminicoccales</taxon>
        <taxon>Geminicoccaceae</taxon>
        <taxon>Benzoatithermus</taxon>
    </lineage>
</organism>
<evidence type="ECO:0000313" key="3">
    <source>
        <dbReference type="Proteomes" id="UP001375743"/>
    </source>
</evidence>